<evidence type="ECO:0000256" key="1">
    <source>
        <dbReference type="ARBA" id="ARBA00022829"/>
    </source>
</evidence>
<proteinExistence type="predicted"/>
<dbReference type="EMBL" id="CP006841">
    <property type="protein sequence ID" value="ALA67488.1"/>
    <property type="molecule type" value="Genomic_DNA"/>
</dbReference>
<feature type="compositionally biased region" description="Polar residues" evidence="3">
    <location>
        <begin position="1"/>
        <end position="11"/>
    </location>
</feature>
<keyword evidence="1" id="KW-0159">Chromosome partition</keyword>
<dbReference type="AlphaFoldDB" id="A0A0K2H0M1"/>
<reference evidence="4 5" key="1">
    <citation type="submission" date="2013-10" db="EMBL/GenBank/DDBJ databases">
        <title>Complete genome sequence of Corynebacterium lactis DSM 45799(T), isolated from raw cow milk.</title>
        <authorList>
            <person name="Ruckert C."/>
            <person name="Albersmeier A."/>
            <person name="Lipski A."/>
            <person name="Kalinowski J."/>
        </authorList>
    </citation>
    <scope>NUCLEOTIDE SEQUENCE [LARGE SCALE GENOMIC DNA]</scope>
    <source>
        <strain evidence="4 5">RW2-5</strain>
    </source>
</reference>
<accession>A0A0K2H0M1</accession>
<keyword evidence="5" id="KW-1185">Reference proteome</keyword>
<dbReference type="PANTHER" id="PTHR33969">
    <property type="entry name" value="SEGREGATION AND CONDENSATION PROTEIN A"/>
    <property type="match status" value="1"/>
</dbReference>
<dbReference type="GO" id="GO:0007059">
    <property type="term" value="P:chromosome segregation"/>
    <property type="evidence" value="ECO:0007669"/>
    <property type="project" value="UniProtKB-KW"/>
</dbReference>
<dbReference type="PATRIC" id="fig|1408189.4.peg.1356"/>
<evidence type="ECO:0000256" key="3">
    <source>
        <dbReference type="SAM" id="MobiDB-lite"/>
    </source>
</evidence>
<evidence type="ECO:0000256" key="2">
    <source>
        <dbReference type="ARBA" id="ARBA00044777"/>
    </source>
</evidence>
<dbReference type="STRING" id="1408189.CLAC_06800"/>
<dbReference type="InterPro" id="IPR003768">
    <property type="entry name" value="ScpA"/>
</dbReference>
<dbReference type="Pfam" id="PF02616">
    <property type="entry name" value="SMC_ScpA"/>
    <property type="match status" value="1"/>
</dbReference>
<organism evidence="4 5">
    <name type="scientific">Corynebacterium lactis RW2-5</name>
    <dbReference type="NCBI Taxonomy" id="1408189"/>
    <lineage>
        <taxon>Bacteria</taxon>
        <taxon>Bacillati</taxon>
        <taxon>Actinomycetota</taxon>
        <taxon>Actinomycetes</taxon>
        <taxon>Mycobacteriales</taxon>
        <taxon>Corynebacteriaceae</taxon>
        <taxon>Corynebacterium</taxon>
    </lineage>
</organism>
<evidence type="ECO:0000313" key="4">
    <source>
        <dbReference type="EMBL" id="ALA67488.1"/>
    </source>
</evidence>
<feature type="region of interest" description="Disordered" evidence="3">
    <location>
        <begin position="1"/>
        <end position="49"/>
    </location>
</feature>
<evidence type="ECO:0000313" key="5">
    <source>
        <dbReference type="Proteomes" id="UP000058446"/>
    </source>
</evidence>
<dbReference type="KEGG" id="clw:CLAC_06800"/>
<sequence>MTDTEVTTPGSSVPPGPLNDGPGHDAPSHAQAVQEAGTEGASASEVGETGVQEEITGFRVALANFNGPFDLLLQLIGSKKMDVTEVALAAVTDEFVAYTRSLDAVHDLDEITEFLVVAATLLDLKTARLLPRGDVDDEEDLELLEARDLLFARLLQYQAYGKVADQFAEWQKTAPRRYPRAVGPDKQFEELLPPVRLGMTVGQFAEFAAVVMRPKPPEQVGVGHIHGVAVSVPEQAGKILDSLRLAGEGSWLTFTQLTSECRVSMEVVGRFLALLELYRAKAIDAEQEEALEEIRVAWTGLDVDPAVVAAANWE</sequence>
<dbReference type="Proteomes" id="UP000058446">
    <property type="component" value="Chromosome"/>
</dbReference>
<dbReference type="PANTHER" id="PTHR33969:SF2">
    <property type="entry name" value="SEGREGATION AND CONDENSATION PROTEIN A"/>
    <property type="match status" value="1"/>
</dbReference>
<gene>
    <name evidence="4" type="ORF">CLAC_06800</name>
</gene>
<name>A0A0K2H0M1_9CORY</name>
<protein>
    <recommendedName>
        <fullName evidence="2">Segregation and condensation protein A</fullName>
    </recommendedName>
</protein>
<dbReference type="Gene3D" id="6.10.250.2410">
    <property type="match status" value="1"/>
</dbReference>